<dbReference type="Pfam" id="PF07992">
    <property type="entry name" value="Pyr_redox_2"/>
    <property type="match status" value="1"/>
</dbReference>
<name>A0A6L6YIF1_9BURK</name>
<feature type="transmembrane region" description="Helical" evidence="5">
    <location>
        <begin position="154"/>
        <end position="186"/>
    </location>
</feature>
<dbReference type="InterPro" id="IPR017900">
    <property type="entry name" value="4Fe4S_Fe_S_CS"/>
</dbReference>
<feature type="region of interest" description="Disordered" evidence="4">
    <location>
        <begin position="102"/>
        <end position="124"/>
    </location>
</feature>
<evidence type="ECO:0000256" key="1">
    <source>
        <dbReference type="ARBA" id="ARBA00022723"/>
    </source>
</evidence>
<dbReference type="OrthoDB" id="9803192at2"/>
<evidence type="ECO:0000313" key="8">
    <source>
        <dbReference type="Proteomes" id="UP000472580"/>
    </source>
</evidence>
<dbReference type="Gene3D" id="3.50.50.60">
    <property type="entry name" value="FAD/NAD(P)-binding domain"/>
    <property type="match status" value="2"/>
</dbReference>
<keyword evidence="3" id="KW-0411">Iron-sulfur</keyword>
<keyword evidence="5" id="KW-0472">Membrane</keyword>
<gene>
    <name evidence="7" type="ORF">E5987_09770</name>
</gene>
<dbReference type="InterPro" id="IPR028261">
    <property type="entry name" value="DPD_II"/>
</dbReference>
<dbReference type="GO" id="GO:0051536">
    <property type="term" value="F:iron-sulfur cluster binding"/>
    <property type="evidence" value="ECO:0007669"/>
    <property type="project" value="UniProtKB-KW"/>
</dbReference>
<evidence type="ECO:0000313" key="7">
    <source>
        <dbReference type="EMBL" id="MVX57480.1"/>
    </source>
</evidence>
<protein>
    <submittedName>
        <fullName evidence="7">4Fe-4S dicluster domain-containing protein</fullName>
    </submittedName>
</protein>
<dbReference type="AlphaFoldDB" id="A0A6L6YIF1"/>
<dbReference type="SUPFAM" id="SSF46548">
    <property type="entry name" value="alpha-helical ferredoxin"/>
    <property type="match status" value="1"/>
</dbReference>
<dbReference type="InterPro" id="IPR009051">
    <property type="entry name" value="Helical_ferredxn"/>
</dbReference>
<accession>A0A6L6YIF1</accession>
<evidence type="ECO:0000256" key="3">
    <source>
        <dbReference type="ARBA" id="ARBA00023014"/>
    </source>
</evidence>
<dbReference type="PRINTS" id="PR00419">
    <property type="entry name" value="ADXRDTASE"/>
</dbReference>
<feature type="compositionally biased region" description="Basic and acidic residues" evidence="4">
    <location>
        <begin position="752"/>
        <end position="765"/>
    </location>
</feature>
<keyword evidence="5" id="KW-1133">Transmembrane helix</keyword>
<evidence type="ECO:0000256" key="2">
    <source>
        <dbReference type="ARBA" id="ARBA00023004"/>
    </source>
</evidence>
<dbReference type="InterPro" id="IPR023753">
    <property type="entry name" value="FAD/NAD-binding_dom"/>
</dbReference>
<dbReference type="Pfam" id="PF00037">
    <property type="entry name" value="Fer4"/>
    <property type="match status" value="1"/>
</dbReference>
<feature type="transmembrane region" description="Helical" evidence="5">
    <location>
        <begin position="60"/>
        <end position="80"/>
    </location>
</feature>
<evidence type="ECO:0000256" key="5">
    <source>
        <dbReference type="SAM" id="Phobius"/>
    </source>
</evidence>
<dbReference type="InterPro" id="IPR017896">
    <property type="entry name" value="4Fe4S_Fe-S-bd"/>
</dbReference>
<dbReference type="RefSeq" id="WP_160335903.1">
    <property type="nucleotide sequence ID" value="NZ_WSRP01000032.1"/>
</dbReference>
<dbReference type="SUPFAM" id="SSF51971">
    <property type="entry name" value="Nucleotide-binding domain"/>
    <property type="match status" value="1"/>
</dbReference>
<dbReference type="InterPro" id="IPR036188">
    <property type="entry name" value="FAD/NAD-bd_sf"/>
</dbReference>
<dbReference type="Pfam" id="PF12801">
    <property type="entry name" value="Fer4_5"/>
    <property type="match status" value="2"/>
</dbReference>
<keyword evidence="2" id="KW-0408">Iron</keyword>
<dbReference type="Gene3D" id="1.10.1060.10">
    <property type="entry name" value="Alpha-helical ferredoxin"/>
    <property type="match status" value="1"/>
</dbReference>
<dbReference type="GO" id="GO:0046872">
    <property type="term" value="F:metal ion binding"/>
    <property type="evidence" value="ECO:0007669"/>
    <property type="project" value="UniProtKB-KW"/>
</dbReference>
<feature type="domain" description="4Fe-4S ferredoxin-type" evidence="6">
    <location>
        <begin position="349"/>
        <end position="380"/>
    </location>
</feature>
<feature type="region of interest" description="Disordered" evidence="4">
    <location>
        <begin position="746"/>
        <end position="771"/>
    </location>
</feature>
<feature type="domain" description="4Fe-4S ferredoxin-type" evidence="6">
    <location>
        <begin position="272"/>
        <end position="301"/>
    </location>
</feature>
<reference evidence="7 8" key="1">
    <citation type="submission" date="2019-12" db="EMBL/GenBank/DDBJ databases">
        <title>Microbes associate with the intestines of laboratory mice.</title>
        <authorList>
            <person name="Navarre W."/>
            <person name="Wong E."/>
        </authorList>
    </citation>
    <scope>NUCLEOTIDE SEQUENCE [LARGE SCALE GENOMIC DNA]</scope>
    <source>
        <strain evidence="7 8">NM82_D38</strain>
    </source>
</reference>
<dbReference type="Pfam" id="PF14691">
    <property type="entry name" value="Fer4_20"/>
    <property type="match status" value="1"/>
</dbReference>
<dbReference type="PANTHER" id="PTHR42783">
    <property type="entry name" value="GLUTAMATE SYNTHASE [NADPH] SMALL CHAIN"/>
    <property type="match status" value="1"/>
</dbReference>
<sequence length="771" mass="83069">MKKFSVLRTLTLCLFLLAVVSGVIWHTGWGTLSSFGIGAIAQICPIGALESAFASKSPTLNILICLAVFAAVIVLFGRFFCGWLCPVPPLRKLFGTEPKPIEAKETRDNEPQACIRTQNNDTETSVKESVIHEAADSSKQSAIRAENLQKQGPFFVLAAALVSSAVFSFPVFCLICPVGLTFALIIGTLHMLKFNDPTITPLVILGVLLFEIFFLRRWCSFICPIGAFISLISRFNKTFVPKIDAQKCLRASGLNCQVCRNACPESIDLRKSIPSSDSSRCLKCGACAQKCPVSAVSFPFFKAKQKNETTRQAPNPVYLKKILPAAVSTQKSVVSKETFTAPEETFTLKNAKLESSRCIQCGACVQACPQHNPIPDVLKALADGDTKAAGQKLLQAGKLPELCSHLCPKDKFCMAACPLGEISEPVNIHALLYFASSRTLDRGYRTHRARTNRKSPSVAVIGAGPAGLAAADMLRSQGFKVTVYERENEIGGLTAYGIPSFKLAKDRIIHRRKLYAKSGIDFQLGSEIASADELLRITDSHDATLIAVGAEEPIALNVPGSDLSFVSQALPYLRADSKPNPESSAKNKHVVVLGIGGTALDCARTAVRQGASSVTCLFRKSLLKANPPRDDYEYAREEGVQFIAEAVIQSIEADKTIRVARPDGSDLTLPAELVICAYGFKGPCDNFIRNAGIVLTKGSVRTGNPKVFAAGDAVNGPGFVTTAIESGQLAAKAISDFLSADCKKVRQSASKRTTENDEDINRGRPAEPVIS</sequence>
<dbReference type="PANTHER" id="PTHR42783:SF3">
    <property type="entry name" value="GLUTAMATE SYNTHASE [NADPH] SMALL CHAIN-RELATED"/>
    <property type="match status" value="1"/>
</dbReference>
<dbReference type="Gene3D" id="3.40.50.720">
    <property type="entry name" value="NAD(P)-binding Rossmann-like Domain"/>
    <property type="match status" value="1"/>
</dbReference>
<keyword evidence="5" id="KW-0812">Transmembrane</keyword>
<evidence type="ECO:0000256" key="4">
    <source>
        <dbReference type="SAM" id="MobiDB-lite"/>
    </source>
</evidence>
<comment type="caution">
    <text evidence="7">The sequence shown here is derived from an EMBL/GenBank/DDBJ whole genome shotgun (WGS) entry which is preliminary data.</text>
</comment>
<dbReference type="PROSITE" id="PS51379">
    <property type="entry name" value="4FE4S_FER_2"/>
    <property type="match status" value="2"/>
</dbReference>
<dbReference type="GO" id="GO:0016491">
    <property type="term" value="F:oxidoreductase activity"/>
    <property type="evidence" value="ECO:0007669"/>
    <property type="project" value="InterPro"/>
</dbReference>
<keyword evidence="1" id="KW-0479">Metal-binding</keyword>
<dbReference type="PROSITE" id="PS00198">
    <property type="entry name" value="4FE4S_FER_1"/>
    <property type="match status" value="2"/>
</dbReference>
<dbReference type="Gene3D" id="3.30.70.20">
    <property type="match status" value="1"/>
</dbReference>
<organism evidence="7 8">
    <name type="scientific">Parasutterella muris</name>
    <dbReference type="NCBI Taxonomy" id="2565572"/>
    <lineage>
        <taxon>Bacteria</taxon>
        <taxon>Pseudomonadati</taxon>
        <taxon>Pseudomonadota</taxon>
        <taxon>Betaproteobacteria</taxon>
        <taxon>Burkholderiales</taxon>
        <taxon>Sutterellaceae</taxon>
        <taxon>Parasutterella</taxon>
    </lineage>
</organism>
<dbReference type="Proteomes" id="UP000472580">
    <property type="component" value="Unassembled WGS sequence"/>
</dbReference>
<evidence type="ECO:0000259" key="6">
    <source>
        <dbReference type="PROSITE" id="PS51379"/>
    </source>
</evidence>
<feature type="transmembrane region" description="Helical" evidence="5">
    <location>
        <begin position="198"/>
        <end position="215"/>
    </location>
</feature>
<keyword evidence="8" id="KW-1185">Reference proteome</keyword>
<proteinExistence type="predicted"/>
<dbReference type="EMBL" id="WSRP01000032">
    <property type="protein sequence ID" value="MVX57480.1"/>
    <property type="molecule type" value="Genomic_DNA"/>
</dbReference>
<dbReference type="SUPFAM" id="SSF54862">
    <property type="entry name" value="4Fe-4S ferredoxins"/>
    <property type="match status" value="1"/>
</dbReference>